<organism evidence="2 3">
    <name type="scientific">Hymenolepis diminuta</name>
    <name type="common">Rat tapeworm</name>
    <dbReference type="NCBI Taxonomy" id="6216"/>
    <lineage>
        <taxon>Eukaryota</taxon>
        <taxon>Metazoa</taxon>
        <taxon>Spiralia</taxon>
        <taxon>Lophotrochozoa</taxon>
        <taxon>Platyhelminthes</taxon>
        <taxon>Cestoda</taxon>
        <taxon>Eucestoda</taxon>
        <taxon>Cyclophyllidea</taxon>
        <taxon>Hymenolepididae</taxon>
        <taxon>Hymenolepis</taxon>
    </lineage>
</organism>
<keyword evidence="3" id="KW-1185">Reference proteome</keyword>
<proteinExistence type="predicted"/>
<keyword evidence="1" id="KW-0812">Transmembrane</keyword>
<feature type="transmembrane region" description="Helical" evidence="1">
    <location>
        <begin position="6"/>
        <end position="29"/>
    </location>
</feature>
<evidence type="ECO:0000313" key="3">
    <source>
        <dbReference type="Proteomes" id="UP000321570"/>
    </source>
</evidence>
<reference evidence="2 3" key="1">
    <citation type="submission" date="2019-07" db="EMBL/GenBank/DDBJ databases">
        <authorList>
            <person name="Jastrzebski P J."/>
            <person name="Paukszto L."/>
            <person name="Jastrzebski P J."/>
        </authorList>
    </citation>
    <scope>NUCLEOTIDE SEQUENCE [LARGE SCALE GENOMIC DNA]</scope>
    <source>
        <strain evidence="2 3">WMS-il1</strain>
    </source>
</reference>
<name>A0A564Y3K9_HYMDI</name>
<protein>
    <submittedName>
        <fullName evidence="2">Uncharacterized protein</fullName>
    </submittedName>
</protein>
<feature type="non-terminal residue" evidence="2">
    <location>
        <position position="1"/>
    </location>
</feature>
<dbReference type="AlphaFoldDB" id="A0A564Y3K9"/>
<keyword evidence="1" id="KW-1133">Transmembrane helix</keyword>
<keyword evidence="1" id="KW-0472">Membrane</keyword>
<evidence type="ECO:0000256" key="1">
    <source>
        <dbReference type="SAM" id="Phobius"/>
    </source>
</evidence>
<evidence type="ECO:0000313" key="2">
    <source>
        <dbReference type="EMBL" id="VUZ41820.1"/>
    </source>
</evidence>
<accession>A0A564Y3K9</accession>
<feature type="transmembrane region" description="Helical" evidence="1">
    <location>
        <begin position="36"/>
        <end position="62"/>
    </location>
</feature>
<sequence>FCSPPAFLRTFLSLSRSVTCFKLIVAFLNTFCSNQLLVFCFTLVVSSYSNSCGLVIVIAVVIC</sequence>
<dbReference type="EMBL" id="CABIJS010000066">
    <property type="protein sequence ID" value="VUZ41820.1"/>
    <property type="molecule type" value="Genomic_DNA"/>
</dbReference>
<gene>
    <name evidence="2" type="ORF">WMSIL1_LOCUS2577</name>
</gene>
<dbReference type="Proteomes" id="UP000321570">
    <property type="component" value="Unassembled WGS sequence"/>
</dbReference>